<dbReference type="STRING" id="1235591.CAK95_11825"/>
<sequence length="81" mass="8608">MIAVRAGKSQRIQILLPVQLTAAEKAAAAVISGTDTEEPRTSFGALTRLFCVPTTAPGFQMLRPCEVEERSGVVAKSPLHS</sequence>
<keyword evidence="2" id="KW-1185">Reference proteome</keyword>
<protein>
    <submittedName>
        <fullName evidence="1">Uncharacterized protein</fullName>
    </submittedName>
</protein>
<evidence type="ECO:0000313" key="2">
    <source>
        <dbReference type="Proteomes" id="UP000194137"/>
    </source>
</evidence>
<evidence type="ECO:0000313" key="1">
    <source>
        <dbReference type="EMBL" id="ARP99701.1"/>
    </source>
</evidence>
<dbReference type="EMBL" id="CP021112">
    <property type="protein sequence ID" value="ARP99701.1"/>
    <property type="molecule type" value="Genomic_DNA"/>
</dbReference>
<gene>
    <name evidence="1" type="ORF">CAK95_11825</name>
</gene>
<dbReference type="KEGG" id="psin:CAK95_11825"/>
<accession>A0A1W6ZQR2</accession>
<reference evidence="1 2" key="1">
    <citation type="submission" date="2017-05" db="EMBL/GenBank/DDBJ databases">
        <title>Full genome sequence of Pseudorhodoplanes sinuspersici.</title>
        <authorList>
            <person name="Dastgheib S.M.M."/>
            <person name="Shavandi M."/>
            <person name="Tirandaz H."/>
        </authorList>
    </citation>
    <scope>NUCLEOTIDE SEQUENCE [LARGE SCALE GENOMIC DNA]</scope>
    <source>
        <strain evidence="1 2">RIPI110</strain>
    </source>
</reference>
<organism evidence="1 2">
    <name type="scientific">Pseudorhodoplanes sinuspersici</name>
    <dbReference type="NCBI Taxonomy" id="1235591"/>
    <lineage>
        <taxon>Bacteria</taxon>
        <taxon>Pseudomonadati</taxon>
        <taxon>Pseudomonadota</taxon>
        <taxon>Alphaproteobacteria</taxon>
        <taxon>Hyphomicrobiales</taxon>
        <taxon>Pseudorhodoplanes</taxon>
    </lineage>
</organism>
<dbReference type="AlphaFoldDB" id="A0A1W6ZQR2"/>
<proteinExistence type="predicted"/>
<name>A0A1W6ZQR2_9HYPH</name>
<dbReference type="Proteomes" id="UP000194137">
    <property type="component" value="Chromosome"/>
</dbReference>